<keyword evidence="1" id="KW-0378">Hydrolase</keyword>
<feature type="transmembrane region" description="Helical" evidence="2">
    <location>
        <begin position="33"/>
        <end position="53"/>
    </location>
</feature>
<evidence type="ECO:0000313" key="5">
    <source>
        <dbReference type="Proteomes" id="UP000663870"/>
    </source>
</evidence>
<dbReference type="Pfam" id="PF20434">
    <property type="entry name" value="BD-FAE"/>
    <property type="match status" value="1"/>
</dbReference>
<dbReference type="InterPro" id="IPR049492">
    <property type="entry name" value="BD-FAE-like_dom"/>
</dbReference>
<accession>A0A814I4K2</accession>
<reference evidence="4" key="1">
    <citation type="submission" date="2021-02" db="EMBL/GenBank/DDBJ databases">
        <authorList>
            <person name="Nowell W R."/>
        </authorList>
    </citation>
    <scope>NUCLEOTIDE SEQUENCE</scope>
</reference>
<name>A0A814I4K2_9BILA</name>
<comment type="caution">
    <text evidence="4">The sequence shown here is derived from an EMBL/GenBank/DDBJ whole genome shotgun (WGS) entry which is preliminary data.</text>
</comment>
<gene>
    <name evidence="4" type="ORF">JXQ802_LOCUS14957</name>
</gene>
<proteinExistence type="predicted"/>
<feature type="domain" description="BD-FAE-like" evidence="3">
    <location>
        <begin position="278"/>
        <end position="490"/>
    </location>
</feature>
<evidence type="ECO:0000256" key="2">
    <source>
        <dbReference type="SAM" id="Phobius"/>
    </source>
</evidence>
<keyword evidence="2" id="KW-1133">Transmembrane helix</keyword>
<dbReference type="AlphaFoldDB" id="A0A814I4K2"/>
<organism evidence="4 5">
    <name type="scientific">Rotaria sordida</name>
    <dbReference type="NCBI Taxonomy" id="392033"/>
    <lineage>
        <taxon>Eukaryota</taxon>
        <taxon>Metazoa</taxon>
        <taxon>Spiralia</taxon>
        <taxon>Gnathifera</taxon>
        <taxon>Rotifera</taxon>
        <taxon>Eurotatoria</taxon>
        <taxon>Bdelloidea</taxon>
        <taxon>Philodinida</taxon>
        <taxon>Philodinidae</taxon>
        <taxon>Rotaria</taxon>
    </lineage>
</organism>
<dbReference type="EMBL" id="CAJNOL010000342">
    <property type="protein sequence ID" value="CAF1017020.1"/>
    <property type="molecule type" value="Genomic_DNA"/>
</dbReference>
<dbReference type="Gene3D" id="3.40.50.1820">
    <property type="entry name" value="alpha/beta hydrolase"/>
    <property type="match status" value="1"/>
</dbReference>
<dbReference type="GO" id="GO:0016787">
    <property type="term" value="F:hydrolase activity"/>
    <property type="evidence" value="ECO:0007669"/>
    <property type="project" value="UniProtKB-KW"/>
</dbReference>
<sequence length="532" mass="59253">MQDYVKDIIVDIQPTSILTWNLERYNWKLWKNIFYGLLTMSVMIGIILTVLIIPNYSRKERISFIIIYRTNMDDVSLSTIVDLDSLGVSLNNHLGLSNVNVNNAQFVPVAITEDKKKREIMQNLNLCENENTDTTGDLFILHLSTEYPLNYTMMAHQQYLLDKMKIDNSSAYKQFSLPIKFINGKTLSIKMSFCSFDQVISPVSIQATGIQKRNSKEFACTGTICSISKFIQSQNWNENIIFNGTNKNRFGPCQGGLYPNDDKCVAYTYGPDPIQVIDCHLPKGPYAPIVVLLIHGGFWSAKYNRSLEDAVGNDLLRFNIVVCNLDYRSVGNGGNYPNAFYDVSNGTDLIRTIAQEHGFNSTRVIVVGHSAGGQLGGYITGRFRLIPSQPGYSTNPLRPIAFVSQAGVNNMWDGCDQANETGSGAVISFLGGTYQMYPERYLLSSLAASSNISVRAQYPSQFLPLEVPIQAITGSLDITVPVSQTITFAEQAKTAGDNCTRVIVEGEDHFVHLNISSKSWNMTLAFILSFIP</sequence>
<evidence type="ECO:0000256" key="1">
    <source>
        <dbReference type="ARBA" id="ARBA00022801"/>
    </source>
</evidence>
<keyword evidence="2" id="KW-0472">Membrane</keyword>
<dbReference type="InterPro" id="IPR029058">
    <property type="entry name" value="AB_hydrolase_fold"/>
</dbReference>
<dbReference type="InterPro" id="IPR050300">
    <property type="entry name" value="GDXG_lipolytic_enzyme"/>
</dbReference>
<keyword evidence="5" id="KW-1185">Reference proteome</keyword>
<keyword evidence="2" id="KW-0812">Transmembrane</keyword>
<evidence type="ECO:0000259" key="3">
    <source>
        <dbReference type="Pfam" id="PF20434"/>
    </source>
</evidence>
<dbReference type="SUPFAM" id="SSF53474">
    <property type="entry name" value="alpha/beta-Hydrolases"/>
    <property type="match status" value="1"/>
</dbReference>
<evidence type="ECO:0000313" key="4">
    <source>
        <dbReference type="EMBL" id="CAF1017020.1"/>
    </source>
</evidence>
<dbReference type="PANTHER" id="PTHR48081">
    <property type="entry name" value="AB HYDROLASE SUPERFAMILY PROTEIN C4A8.06C"/>
    <property type="match status" value="1"/>
</dbReference>
<dbReference type="Proteomes" id="UP000663870">
    <property type="component" value="Unassembled WGS sequence"/>
</dbReference>
<protein>
    <recommendedName>
        <fullName evidence="3">BD-FAE-like domain-containing protein</fullName>
    </recommendedName>
</protein>